<keyword evidence="2" id="KW-1185">Reference proteome</keyword>
<dbReference type="KEGG" id="mmor:MMOR_19420"/>
<sequence length="77" mass="8106">MTGSATQATVWSSTFVPSKSPYPEFGQDGYSVAWVDTDAGRFQVLVEGAQPVPGTVGRLLTQTLGEDAVELFVADPA</sequence>
<reference evidence="1 2" key="1">
    <citation type="journal article" date="2019" name="Emerg. Microbes Infect.">
        <title>Comprehensive subspecies identification of 175 nontuberculous mycobacteria species based on 7547 genomic profiles.</title>
        <authorList>
            <person name="Matsumoto Y."/>
            <person name="Kinjo T."/>
            <person name="Motooka D."/>
            <person name="Nabeya D."/>
            <person name="Jung N."/>
            <person name="Uechi K."/>
            <person name="Horii T."/>
            <person name="Iida T."/>
            <person name="Fujita J."/>
            <person name="Nakamura S."/>
        </authorList>
    </citation>
    <scope>NUCLEOTIDE SEQUENCE [LARGE SCALE GENOMIC DNA]</scope>
    <source>
        <strain evidence="1 2">JCM 6375</strain>
    </source>
</reference>
<evidence type="ECO:0000313" key="2">
    <source>
        <dbReference type="Proteomes" id="UP000466681"/>
    </source>
</evidence>
<dbReference type="AlphaFoldDB" id="A0AAD1M624"/>
<evidence type="ECO:0000313" key="1">
    <source>
        <dbReference type="EMBL" id="BBX01006.1"/>
    </source>
</evidence>
<dbReference type="EMBL" id="AP022560">
    <property type="protein sequence ID" value="BBX01006.1"/>
    <property type="molecule type" value="Genomic_DNA"/>
</dbReference>
<gene>
    <name evidence="1" type="ORF">MMOR_19420</name>
</gene>
<name>A0AAD1M624_9MYCO</name>
<organism evidence="1 2">
    <name type="scientific">Mycolicibacterium moriokaense</name>
    <dbReference type="NCBI Taxonomy" id="39691"/>
    <lineage>
        <taxon>Bacteria</taxon>
        <taxon>Bacillati</taxon>
        <taxon>Actinomycetota</taxon>
        <taxon>Actinomycetes</taxon>
        <taxon>Mycobacteriales</taxon>
        <taxon>Mycobacteriaceae</taxon>
        <taxon>Mycolicibacterium</taxon>
    </lineage>
</organism>
<dbReference type="RefSeq" id="WP_083156740.1">
    <property type="nucleotide sequence ID" value="NZ_AP022560.1"/>
</dbReference>
<dbReference type="Proteomes" id="UP000466681">
    <property type="component" value="Chromosome"/>
</dbReference>
<proteinExistence type="predicted"/>
<accession>A0AAD1M624</accession>
<protein>
    <submittedName>
        <fullName evidence="1">Uncharacterized protein</fullName>
    </submittedName>
</protein>